<protein>
    <submittedName>
        <fullName evidence="8">N-acyl homoserine lactonase AttM</fullName>
    </submittedName>
</protein>
<proteinExistence type="inferred from homology"/>
<evidence type="ECO:0000313" key="8">
    <source>
        <dbReference type="EMBL" id="BBO74616.1"/>
    </source>
</evidence>
<dbReference type="InterPro" id="IPR051013">
    <property type="entry name" value="MBL_superfamily_lactonases"/>
</dbReference>
<dbReference type="KEGG" id="dwd:DSCW_20330"/>
<comment type="cofactor">
    <cofactor evidence="1">
        <name>Zn(2+)</name>
        <dbReference type="ChEBI" id="CHEBI:29105"/>
    </cofactor>
</comment>
<dbReference type="GO" id="GO:0051536">
    <property type="term" value="F:iron-sulfur cluster binding"/>
    <property type="evidence" value="ECO:0007669"/>
    <property type="project" value="UniProtKB-KW"/>
</dbReference>
<dbReference type="AlphaFoldDB" id="A0A5K7YYZ4"/>
<dbReference type="InterPro" id="IPR036866">
    <property type="entry name" value="RibonucZ/Hydroxyglut_hydro"/>
</dbReference>
<comment type="similarity">
    <text evidence="2">Belongs to the metallo-beta-lactamase superfamily.</text>
</comment>
<dbReference type="EMBL" id="AP021875">
    <property type="protein sequence ID" value="BBO74616.1"/>
    <property type="molecule type" value="Genomic_DNA"/>
</dbReference>
<dbReference type="PROSITE" id="PS51318">
    <property type="entry name" value="TAT"/>
    <property type="match status" value="1"/>
</dbReference>
<dbReference type="PANTHER" id="PTHR42978:SF2">
    <property type="entry name" value="102 KBASES UNSTABLE REGION: FROM 1 TO 119443"/>
    <property type="match status" value="1"/>
</dbReference>
<evidence type="ECO:0000256" key="2">
    <source>
        <dbReference type="ARBA" id="ARBA00007749"/>
    </source>
</evidence>
<keyword evidence="3" id="KW-0479">Metal-binding</keyword>
<keyword evidence="9" id="KW-1185">Reference proteome</keyword>
<dbReference type="SMART" id="SM00849">
    <property type="entry name" value="Lactamase_B"/>
    <property type="match status" value="1"/>
</dbReference>
<dbReference type="InterPro" id="IPR006311">
    <property type="entry name" value="TAT_signal"/>
</dbReference>
<accession>A0A5K7YYZ4</accession>
<dbReference type="GO" id="GO:0046872">
    <property type="term" value="F:metal ion binding"/>
    <property type="evidence" value="ECO:0007669"/>
    <property type="project" value="UniProtKB-KW"/>
</dbReference>
<dbReference type="CDD" id="cd07729">
    <property type="entry name" value="AHL_lactonase_MBL-fold"/>
    <property type="match status" value="1"/>
</dbReference>
<evidence type="ECO:0000256" key="6">
    <source>
        <dbReference type="ARBA" id="ARBA00023014"/>
    </source>
</evidence>
<dbReference type="Gene3D" id="3.60.15.10">
    <property type="entry name" value="Ribonuclease Z/Hydroxyacylglutathione hydrolase-like"/>
    <property type="match status" value="1"/>
</dbReference>
<keyword evidence="6" id="KW-0408">Iron</keyword>
<organism evidence="8 9">
    <name type="scientific">Desulfosarcina widdelii</name>
    <dbReference type="NCBI Taxonomy" id="947919"/>
    <lineage>
        <taxon>Bacteria</taxon>
        <taxon>Pseudomonadati</taxon>
        <taxon>Thermodesulfobacteriota</taxon>
        <taxon>Desulfobacteria</taxon>
        <taxon>Desulfobacterales</taxon>
        <taxon>Desulfosarcinaceae</taxon>
        <taxon>Desulfosarcina</taxon>
    </lineage>
</organism>
<evidence type="ECO:0000256" key="3">
    <source>
        <dbReference type="ARBA" id="ARBA00022723"/>
    </source>
</evidence>
<keyword evidence="4" id="KW-0378">Hydrolase</keyword>
<evidence type="ECO:0000256" key="1">
    <source>
        <dbReference type="ARBA" id="ARBA00001947"/>
    </source>
</evidence>
<gene>
    <name evidence="8" type="primary">attM</name>
    <name evidence="8" type="ORF">DSCW_20330</name>
</gene>
<dbReference type="Pfam" id="PF00753">
    <property type="entry name" value="Lactamase_B"/>
    <property type="match status" value="1"/>
</dbReference>
<name>A0A5K7YYZ4_9BACT</name>
<evidence type="ECO:0000256" key="4">
    <source>
        <dbReference type="ARBA" id="ARBA00022801"/>
    </source>
</evidence>
<dbReference type="InterPro" id="IPR001279">
    <property type="entry name" value="Metallo-B-lactamas"/>
</dbReference>
<evidence type="ECO:0000256" key="5">
    <source>
        <dbReference type="ARBA" id="ARBA00022833"/>
    </source>
</evidence>
<dbReference type="OrthoDB" id="9773738at2"/>
<dbReference type="SUPFAM" id="SSF56281">
    <property type="entry name" value="Metallo-hydrolase/oxidoreductase"/>
    <property type="match status" value="1"/>
</dbReference>
<keyword evidence="5" id="KW-0862">Zinc</keyword>
<sequence length="298" mass="32781">MNLNRRDFFKTGGYALGAIGLSQMLTFKAHALDSAPDVDVYAFHCGVLKTKTQYLLKNTRIGVPFDVPVPFFLIRHGSSWIAFDTGNNAAVAIDPEKYWGKAICDAYTPVMKPHEAFKVQIKKLGLKPADLKAVIMSHGHLDHCGALEDLSGTGVPVYIQEDELSEIKKQIATGKKTAYIPEDFKMINTVNIQPKNGLLDIFGDSTVVLFPTPGHTVGHQSIFVRTSDGQSLILAQDACYTLENLTASIPPGLAYDIPASMVNIYHFRTMSIMGAHLVPPHDPDFWKGKPLAPQKFII</sequence>
<reference evidence="8 9" key="1">
    <citation type="submission" date="2019-11" db="EMBL/GenBank/DDBJ databases">
        <title>Comparative genomics of hydrocarbon-degrading Desulfosarcina strains.</title>
        <authorList>
            <person name="Watanabe M."/>
            <person name="Kojima H."/>
            <person name="Fukui M."/>
        </authorList>
    </citation>
    <scope>NUCLEOTIDE SEQUENCE [LARGE SCALE GENOMIC DNA]</scope>
    <source>
        <strain evidence="8 9">PP31</strain>
    </source>
</reference>
<feature type="domain" description="Metallo-beta-lactamase" evidence="7">
    <location>
        <begin position="68"/>
        <end position="281"/>
    </location>
</feature>
<dbReference type="Proteomes" id="UP000427769">
    <property type="component" value="Chromosome"/>
</dbReference>
<keyword evidence="6" id="KW-0411">Iron-sulfur</keyword>
<dbReference type="PANTHER" id="PTHR42978">
    <property type="entry name" value="QUORUM-QUENCHING LACTONASE YTNP-RELATED-RELATED"/>
    <property type="match status" value="1"/>
</dbReference>
<dbReference type="GO" id="GO:0016787">
    <property type="term" value="F:hydrolase activity"/>
    <property type="evidence" value="ECO:0007669"/>
    <property type="project" value="UniProtKB-KW"/>
</dbReference>
<dbReference type="RefSeq" id="WP_155303626.1">
    <property type="nucleotide sequence ID" value="NZ_AP021875.1"/>
</dbReference>
<evidence type="ECO:0000259" key="7">
    <source>
        <dbReference type="SMART" id="SM00849"/>
    </source>
</evidence>
<evidence type="ECO:0000313" key="9">
    <source>
        <dbReference type="Proteomes" id="UP000427769"/>
    </source>
</evidence>